<feature type="active site" evidence="6">
    <location>
        <position position="118"/>
    </location>
</feature>
<evidence type="ECO:0000256" key="6">
    <source>
        <dbReference type="PROSITE-ProRule" id="PRU00331"/>
    </source>
</evidence>
<dbReference type="EC" id="3.4.19.12" evidence="2"/>
<evidence type="ECO:0000256" key="3">
    <source>
        <dbReference type="ARBA" id="ARBA00022670"/>
    </source>
</evidence>
<feature type="active site" evidence="6">
    <location>
        <position position="138"/>
    </location>
</feature>
<comment type="catalytic activity">
    <reaction evidence="1">
        <text>Thiol-dependent hydrolysis of ester, thioester, amide, peptide and isopeptide bonds formed by the C-terminal Gly of ubiquitin (a 76-residue protein attached to proteins as an intracellular targeting signal).</text>
        <dbReference type="EC" id="3.4.19.12"/>
    </reaction>
</comment>
<reference evidence="8" key="1">
    <citation type="submission" date="2021-01" db="EMBL/GenBank/DDBJ databases">
        <authorList>
            <consortium name="Genoscope - CEA"/>
            <person name="William W."/>
        </authorList>
    </citation>
    <scope>NUCLEOTIDE SEQUENCE</scope>
</reference>
<dbReference type="EMBL" id="CAJJDN010000030">
    <property type="protein sequence ID" value="CAD8073170.1"/>
    <property type="molecule type" value="Genomic_DNA"/>
</dbReference>
<dbReference type="SMART" id="SM01246">
    <property type="entry name" value="Josephin"/>
    <property type="match status" value="1"/>
</dbReference>
<name>A0A8S1LYS0_9CILI</name>
<evidence type="ECO:0000259" key="7">
    <source>
        <dbReference type="PROSITE" id="PS50957"/>
    </source>
</evidence>
<dbReference type="GO" id="GO:0004843">
    <property type="term" value="F:cysteine-type deubiquitinase activity"/>
    <property type="evidence" value="ECO:0007669"/>
    <property type="project" value="UniProtKB-EC"/>
</dbReference>
<organism evidence="8 9">
    <name type="scientific">Paramecium sonneborni</name>
    <dbReference type="NCBI Taxonomy" id="65129"/>
    <lineage>
        <taxon>Eukaryota</taxon>
        <taxon>Sar</taxon>
        <taxon>Alveolata</taxon>
        <taxon>Ciliophora</taxon>
        <taxon>Intramacronucleata</taxon>
        <taxon>Oligohymenophorea</taxon>
        <taxon>Peniculida</taxon>
        <taxon>Parameciidae</taxon>
        <taxon>Paramecium</taxon>
    </lineage>
</organism>
<dbReference type="PANTHER" id="PTHR13291:SF0">
    <property type="entry name" value="JOSEPHIN-LIKE PROTEIN"/>
    <property type="match status" value="1"/>
</dbReference>
<dbReference type="GO" id="GO:0006508">
    <property type="term" value="P:proteolysis"/>
    <property type="evidence" value="ECO:0007669"/>
    <property type="project" value="UniProtKB-KW"/>
</dbReference>
<dbReference type="Proteomes" id="UP000692954">
    <property type="component" value="Unassembled WGS sequence"/>
</dbReference>
<comment type="caution">
    <text evidence="8">The sequence shown here is derived from an EMBL/GenBank/DDBJ whole genome shotgun (WGS) entry which is preliminary data.</text>
</comment>
<dbReference type="AlphaFoldDB" id="A0A8S1LYS0"/>
<protein>
    <recommendedName>
        <fullName evidence="2">ubiquitinyl hydrolase 1</fullName>
        <ecNumber evidence="2">3.4.19.12</ecNumber>
    </recommendedName>
</protein>
<evidence type="ECO:0000313" key="8">
    <source>
        <dbReference type="EMBL" id="CAD8073170.1"/>
    </source>
</evidence>
<dbReference type="InterPro" id="IPR040053">
    <property type="entry name" value="JOSD1/2"/>
</dbReference>
<dbReference type="Pfam" id="PF02099">
    <property type="entry name" value="Josephin"/>
    <property type="match status" value="1"/>
</dbReference>
<keyword evidence="4" id="KW-0833">Ubl conjugation pathway</keyword>
<evidence type="ECO:0000256" key="4">
    <source>
        <dbReference type="ARBA" id="ARBA00022786"/>
    </source>
</evidence>
<feature type="active site" evidence="6">
    <location>
        <position position="17"/>
    </location>
</feature>
<proteinExistence type="predicted"/>
<keyword evidence="5 6" id="KW-0378">Hydrolase</keyword>
<feature type="domain" description="Josephin" evidence="7">
    <location>
        <begin position="4"/>
        <end position="173"/>
    </location>
</feature>
<dbReference type="InterPro" id="IPR006155">
    <property type="entry name" value="Josephin"/>
</dbReference>
<dbReference type="OrthoDB" id="298092at2759"/>
<evidence type="ECO:0000256" key="5">
    <source>
        <dbReference type="ARBA" id="ARBA00022801"/>
    </source>
</evidence>
<dbReference type="PROSITE" id="PS50957">
    <property type="entry name" value="JOSEPHIN"/>
    <property type="match status" value="1"/>
</dbReference>
<dbReference type="PANTHER" id="PTHR13291">
    <property type="entry name" value="JOSEPHIN 1, 2"/>
    <property type="match status" value="1"/>
</dbReference>
<sequence length="173" mass="20890">MQQTNQQKHYTQSLRRCGLEAVNNLIQQNKYNWDDFQNIGNEIKKETKQSHSTYYLGNYDLNIIERVLDKENFFLEWVKANQNFTVELLADPQVFGLLINQIKELSFVERIFQWEPRHWISIRKNVKPDNELEYFYHDSKLSAAQCIQEPDMVQRLIELKKNKDNYFLLVKKK</sequence>
<evidence type="ECO:0000313" key="9">
    <source>
        <dbReference type="Proteomes" id="UP000692954"/>
    </source>
</evidence>
<accession>A0A8S1LYS0</accession>
<keyword evidence="9" id="KW-1185">Reference proteome</keyword>
<evidence type="ECO:0000256" key="1">
    <source>
        <dbReference type="ARBA" id="ARBA00000707"/>
    </source>
</evidence>
<evidence type="ECO:0000256" key="2">
    <source>
        <dbReference type="ARBA" id="ARBA00012759"/>
    </source>
</evidence>
<keyword evidence="3" id="KW-0645">Protease</keyword>
<gene>
    <name evidence="8" type="ORF">PSON_ATCC_30995.1.T0300161</name>
</gene>
<dbReference type="GO" id="GO:0016579">
    <property type="term" value="P:protein deubiquitination"/>
    <property type="evidence" value="ECO:0007669"/>
    <property type="project" value="InterPro"/>
</dbReference>